<gene>
    <name evidence="2" type="ORF">C4D60_Mb01t04250</name>
</gene>
<name>A0A4S8JJR5_MUSBA</name>
<keyword evidence="3" id="KW-1185">Reference proteome</keyword>
<evidence type="ECO:0000313" key="2">
    <source>
        <dbReference type="EMBL" id="THU62353.1"/>
    </source>
</evidence>
<evidence type="ECO:0000313" key="3">
    <source>
        <dbReference type="Proteomes" id="UP000317650"/>
    </source>
</evidence>
<comment type="caution">
    <text evidence="2">The sequence shown here is derived from an EMBL/GenBank/DDBJ whole genome shotgun (WGS) entry which is preliminary data.</text>
</comment>
<evidence type="ECO:0000256" key="1">
    <source>
        <dbReference type="SAM" id="MobiDB-lite"/>
    </source>
</evidence>
<proteinExistence type="predicted"/>
<reference evidence="2 3" key="1">
    <citation type="journal article" date="2019" name="Nat. Plants">
        <title>Genome sequencing of Musa balbisiana reveals subgenome evolution and function divergence in polyploid bananas.</title>
        <authorList>
            <person name="Yao X."/>
        </authorList>
    </citation>
    <scope>NUCLEOTIDE SEQUENCE [LARGE SCALE GENOMIC DNA]</scope>
    <source>
        <strain evidence="3">cv. DH-PKW</strain>
        <tissue evidence="2">Leaves</tissue>
    </source>
</reference>
<protein>
    <submittedName>
        <fullName evidence="2">Uncharacterized protein</fullName>
    </submittedName>
</protein>
<sequence length="202" mass="22648">MVLTREREKFQTQVPPLLSRAKQVKHSSFAMKSQQKEPKPWLSSKQGFPASRQDTEACVDYESIHWRDQPKADLRFEFPYTQNKIEQVILSAPTPLDSIELLPRLTQQQLYLKELLAAGTRTSLLEESLASSSNPAPTLSSDVAPTDDPEPAPLILLLIPFLSKDSSRLAEPLSVDFDTADSLLEESIVRADLLDLDTACNR</sequence>
<organism evidence="2 3">
    <name type="scientific">Musa balbisiana</name>
    <name type="common">Banana</name>
    <dbReference type="NCBI Taxonomy" id="52838"/>
    <lineage>
        <taxon>Eukaryota</taxon>
        <taxon>Viridiplantae</taxon>
        <taxon>Streptophyta</taxon>
        <taxon>Embryophyta</taxon>
        <taxon>Tracheophyta</taxon>
        <taxon>Spermatophyta</taxon>
        <taxon>Magnoliopsida</taxon>
        <taxon>Liliopsida</taxon>
        <taxon>Zingiberales</taxon>
        <taxon>Musaceae</taxon>
        <taxon>Musa</taxon>
    </lineage>
</organism>
<dbReference type="Proteomes" id="UP000317650">
    <property type="component" value="Chromosome 1"/>
</dbReference>
<dbReference type="AlphaFoldDB" id="A0A4S8JJR5"/>
<feature type="region of interest" description="Disordered" evidence="1">
    <location>
        <begin position="1"/>
        <end position="49"/>
    </location>
</feature>
<accession>A0A4S8JJR5</accession>
<feature type="region of interest" description="Disordered" evidence="1">
    <location>
        <begin position="127"/>
        <end position="146"/>
    </location>
</feature>
<dbReference type="EMBL" id="PYDT01000004">
    <property type="protein sequence ID" value="THU62353.1"/>
    <property type="molecule type" value="Genomic_DNA"/>
</dbReference>
<feature type="compositionally biased region" description="Basic and acidic residues" evidence="1">
    <location>
        <begin position="1"/>
        <end position="10"/>
    </location>
</feature>
<feature type="compositionally biased region" description="Polar residues" evidence="1">
    <location>
        <begin position="134"/>
        <end position="143"/>
    </location>
</feature>